<feature type="region of interest" description="Disordered" evidence="1">
    <location>
        <begin position="46"/>
        <end position="82"/>
    </location>
</feature>
<reference evidence="2" key="1">
    <citation type="submission" date="2020-06" db="EMBL/GenBank/DDBJ databases">
        <authorList>
            <person name="Li T."/>
            <person name="Hu X."/>
            <person name="Zhang T."/>
            <person name="Song X."/>
            <person name="Zhang H."/>
            <person name="Dai N."/>
            <person name="Sheng W."/>
            <person name="Hou X."/>
            <person name="Wei L."/>
        </authorList>
    </citation>
    <scope>NUCLEOTIDE SEQUENCE</scope>
    <source>
        <strain evidence="2">G02</strain>
        <tissue evidence="2">Leaf</tissue>
    </source>
</reference>
<reference evidence="2" key="2">
    <citation type="journal article" date="2024" name="Plant">
        <title>Genomic evolution and insights into agronomic trait innovations of Sesamum species.</title>
        <authorList>
            <person name="Miao H."/>
            <person name="Wang L."/>
            <person name="Qu L."/>
            <person name="Liu H."/>
            <person name="Sun Y."/>
            <person name="Le M."/>
            <person name="Wang Q."/>
            <person name="Wei S."/>
            <person name="Zheng Y."/>
            <person name="Lin W."/>
            <person name="Duan Y."/>
            <person name="Cao H."/>
            <person name="Xiong S."/>
            <person name="Wang X."/>
            <person name="Wei L."/>
            <person name="Li C."/>
            <person name="Ma Q."/>
            <person name="Ju M."/>
            <person name="Zhao R."/>
            <person name="Li G."/>
            <person name="Mu C."/>
            <person name="Tian Q."/>
            <person name="Mei H."/>
            <person name="Zhang T."/>
            <person name="Gao T."/>
            <person name="Zhang H."/>
        </authorList>
    </citation>
    <scope>NUCLEOTIDE SEQUENCE</scope>
    <source>
        <strain evidence="2">G02</strain>
    </source>
</reference>
<gene>
    <name evidence="2" type="ORF">Sradi_3515400</name>
</gene>
<protein>
    <submittedName>
        <fullName evidence="2">Cyclin-A3-2</fullName>
    </submittedName>
</protein>
<dbReference type="AlphaFoldDB" id="A0AAW2QEN2"/>
<comment type="caution">
    <text evidence="2">The sequence shown here is derived from an EMBL/GenBank/DDBJ whole genome shotgun (WGS) entry which is preliminary data.</text>
</comment>
<organism evidence="2">
    <name type="scientific">Sesamum radiatum</name>
    <name type="common">Black benniseed</name>
    <dbReference type="NCBI Taxonomy" id="300843"/>
    <lineage>
        <taxon>Eukaryota</taxon>
        <taxon>Viridiplantae</taxon>
        <taxon>Streptophyta</taxon>
        <taxon>Embryophyta</taxon>
        <taxon>Tracheophyta</taxon>
        <taxon>Spermatophyta</taxon>
        <taxon>Magnoliopsida</taxon>
        <taxon>eudicotyledons</taxon>
        <taxon>Gunneridae</taxon>
        <taxon>Pentapetalae</taxon>
        <taxon>asterids</taxon>
        <taxon>lamiids</taxon>
        <taxon>Lamiales</taxon>
        <taxon>Pedaliaceae</taxon>
        <taxon>Sesamum</taxon>
    </lineage>
</organism>
<proteinExistence type="predicted"/>
<evidence type="ECO:0000313" key="2">
    <source>
        <dbReference type="EMBL" id="KAL0366253.1"/>
    </source>
</evidence>
<feature type="compositionally biased region" description="Basic residues" evidence="1">
    <location>
        <begin position="65"/>
        <end position="76"/>
    </location>
</feature>
<evidence type="ECO:0000256" key="1">
    <source>
        <dbReference type="SAM" id="MobiDB-lite"/>
    </source>
</evidence>
<name>A0AAW2QEN2_SESRA</name>
<accession>A0AAW2QEN2</accession>
<sequence>MADQENCTRVTRLAAKKRAAEEAMAAKQSKKKRVVLGEIQNVVSSQDVGLSKSSKLGGQNEKPKTKPKRNVKKGRVTAKETKSLKVESDPGIDVDAKYDDPQMCGAYASDIYDYLHSMEVRVDGIYFVLSFSGNSLNIGFDKYSVLLNVLVDLELLWFDSPMHLNLVE</sequence>
<feature type="compositionally biased region" description="Polar residues" evidence="1">
    <location>
        <begin position="46"/>
        <end position="57"/>
    </location>
</feature>
<dbReference type="EMBL" id="JACGWJ010000015">
    <property type="protein sequence ID" value="KAL0366253.1"/>
    <property type="molecule type" value="Genomic_DNA"/>
</dbReference>